<dbReference type="eggNOG" id="COG2195">
    <property type="taxonomic scope" value="Bacteria"/>
</dbReference>
<dbReference type="Pfam" id="PF01546">
    <property type="entry name" value="Peptidase_M20"/>
    <property type="match status" value="1"/>
</dbReference>
<evidence type="ECO:0000256" key="2">
    <source>
        <dbReference type="ARBA" id="ARBA00022670"/>
    </source>
</evidence>
<feature type="binding site" evidence="9">
    <location>
        <position position="84"/>
    </location>
    <ligand>
        <name>Zn(2+)</name>
        <dbReference type="ChEBI" id="CHEBI:29105"/>
        <label>1</label>
    </ligand>
</feature>
<feature type="binding site" evidence="9">
    <location>
        <position position="387"/>
    </location>
    <ligand>
        <name>Zn(2+)</name>
        <dbReference type="ChEBI" id="CHEBI:29105"/>
        <label>2</label>
    </ligand>
</feature>
<dbReference type="GO" id="GO:0006518">
    <property type="term" value="P:peptide metabolic process"/>
    <property type="evidence" value="ECO:0007669"/>
    <property type="project" value="InterPro"/>
</dbReference>
<accession>S3CMY4</accession>
<keyword evidence="6" id="KW-0482">Metalloprotease</keyword>
<dbReference type="Pfam" id="PF07687">
    <property type="entry name" value="M20_dimer"/>
    <property type="match status" value="1"/>
</dbReference>
<evidence type="ECO:0000259" key="10">
    <source>
        <dbReference type="Pfam" id="PF07687"/>
    </source>
</evidence>
<gene>
    <name evidence="11" type="ORF">HMPREF1476_00136</name>
</gene>
<dbReference type="HOGENOM" id="CLU_053676_0_0_4"/>
<dbReference type="GO" id="GO:0008270">
    <property type="term" value="F:zinc ion binding"/>
    <property type="evidence" value="ECO:0007669"/>
    <property type="project" value="InterPro"/>
</dbReference>
<dbReference type="Proteomes" id="UP000014400">
    <property type="component" value="Unassembled WGS sequence"/>
</dbReference>
<dbReference type="RefSeq" id="WP_016473594.1">
    <property type="nucleotide sequence ID" value="NZ_KE150480.1"/>
</dbReference>
<dbReference type="PROSITE" id="PS00759">
    <property type="entry name" value="ARGE_DAPE_CPG2_2"/>
    <property type="match status" value="1"/>
</dbReference>
<comment type="cofactor">
    <cofactor evidence="9">
        <name>Zn(2+)</name>
        <dbReference type="ChEBI" id="CHEBI:29105"/>
    </cofactor>
    <text evidence="9">Binds 2 Zn(2+) ions per subunit.</text>
</comment>
<dbReference type="EC" id="3.4.11.4" evidence="7"/>
<dbReference type="Gene3D" id="3.30.70.360">
    <property type="match status" value="1"/>
</dbReference>
<feature type="domain" description="Peptidase M20 dimerisation" evidence="10">
    <location>
        <begin position="215"/>
        <end position="315"/>
    </location>
</feature>
<evidence type="ECO:0000256" key="1">
    <source>
        <dbReference type="ARBA" id="ARBA00009692"/>
    </source>
</evidence>
<feature type="binding site" evidence="9">
    <location>
        <position position="147"/>
    </location>
    <ligand>
        <name>Zn(2+)</name>
        <dbReference type="ChEBI" id="CHEBI:29105"/>
        <label>1</label>
    </ligand>
</feature>
<dbReference type="AlphaFoldDB" id="S3CMY4"/>
<dbReference type="GO" id="GO:0006508">
    <property type="term" value="P:proteolysis"/>
    <property type="evidence" value="ECO:0007669"/>
    <property type="project" value="UniProtKB-UniRule"/>
</dbReference>
<comment type="similarity">
    <text evidence="1">Belongs to the peptidase M20B family.</text>
</comment>
<name>S3CMY4_9BURK</name>
<evidence type="ECO:0000256" key="6">
    <source>
        <dbReference type="ARBA" id="ARBA00023049"/>
    </source>
</evidence>
<evidence type="ECO:0000313" key="12">
    <source>
        <dbReference type="Proteomes" id="UP000014400"/>
    </source>
</evidence>
<dbReference type="PIRSF" id="PIRSF037215">
    <property type="entry name" value="Peptidase_M20B"/>
    <property type="match status" value="1"/>
</dbReference>
<feature type="binding site" evidence="9">
    <location>
        <position position="181"/>
    </location>
    <ligand>
        <name>Zn(2+)</name>
        <dbReference type="ChEBI" id="CHEBI:29105"/>
        <label>2</label>
    </ligand>
</feature>
<evidence type="ECO:0000256" key="5">
    <source>
        <dbReference type="ARBA" id="ARBA00022833"/>
    </source>
</evidence>
<comment type="caution">
    <text evidence="11">The sequence shown here is derived from an EMBL/GenBank/DDBJ whole genome shotgun (WGS) entry which is preliminary data.</text>
</comment>
<dbReference type="InterPro" id="IPR002933">
    <property type="entry name" value="Peptidase_M20"/>
</dbReference>
<dbReference type="SUPFAM" id="SSF55031">
    <property type="entry name" value="Bacterial exopeptidase dimerisation domain"/>
    <property type="match status" value="1"/>
</dbReference>
<evidence type="ECO:0000313" key="11">
    <source>
        <dbReference type="EMBL" id="EPE01905.1"/>
    </source>
</evidence>
<dbReference type="EMBL" id="ATCF01000004">
    <property type="protein sequence ID" value="EPE01905.1"/>
    <property type="molecule type" value="Genomic_DNA"/>
</dbReference>
<dbReference type="InterPro" id="IPR011650">
    <property type="entry name" value="Peptidase_M20_dimer"/>
</dbReference>
<dbReference type="NCBIfam" id="NF009920">
    <property type="entry name" value="PRK13381.1"/>
    <property type="match status" value="1"/>
</dbReference>
<dbReference type="PATRIC" id="fig|1203554.3.peg.129"/>
<dbReference type="Gene3D" id="3.40.630.10">
    <property type="entry name" value="Zn peptidases"/>
    <property type="match status" value="1"/>
</dbReference>
<sequence length="417" mass="45591">MINRANELLEHFMRYAAVTTQSEAGAKTVPSTAGQRVLAQMLAEELKALGLSDVEVSEYAVVTGRLPSNLPAGAQAPKVGWCAHLDTVDAGLSPDIHPQVVKNYQGGDICLNAEKNLWLRVAEHPEVERYVGDDLLLSDGTSVLGADNKSAIANIMTALHIIVEEGRPHGDIYVAFVPDEEIGLCGAKKIDFSKFPVDFAYTIDSCELGEIVWQTFNAGSAWVDIQGITAHPMSSKGQLLNPILVAHDFIGMLDRGQTPEFTEKTEGFVWVNGIQGGPAKCRVSLKLRDHSLKRYEEKKTLIRAIVDCLRVRYPRAKINLTIEDVYGNIADAIKPENSACIDMLRRAMEIEHVTVKDIAMRGGTDGSFISTQGIPTPNYFTGAHNFHSACEFMPMSSWLKSLAVTLRLVELAAGVTK</sequence>
<dbReference type="NCBIfam" id="TIGR01882">
    <property type="entry name" value="peptidase-T"/>
    <property type="match status" value="1"/>
</dbReference>
<evidence type="ECO:0000256" key="7">
    <source>
        <dbReference type="NCBIfam" id="TIGR01882"/>
    </source>
</evidence>
<keyword evidence="5 9" id="KW-0862">Zinc</keyword>
<evidence type="ECO:0000256" key="8">
    <source>
        <dbReference type="PIRSR" id="PIRSR037215-1"/>
    </source>
</evidence>
<dbReference type="GO" id="GO:0008237">
    <property type="term" value="F:metallopeptidase activity"/>
    <property type="evidence" value="ECO:0007669"/>
    <property type="project" value="UniProtKB-KW"/>
</dbReference>
<dbReference type="SUPFAM" id="SSF53187">
    <property type="entry name" value="Zn-dependent exopeptidases"/>
    <property type="match status" value="1"/>
</dbReference>
<dbReference type="PANTHER" id="PTHR42994:SF1">
    <property type="entry name" value="PEPTIDASE T"/>
    <property type="match status" value="1"/>
</dbReference>
<protein>
    <recommendedName>
        <fullName evidence="7">Peptidase T</fullName>
        <ecNumber evidence="7">3.4.11.4</ecNumber>
    </recommendedName>
</protein>
<keyword evidence="3 9" id="KW-0479">Metal-binding</keyword>
<organism evidence="11 12">
    <name type="scientific">Sutterella wadsworthensis HGA0223</name>
    <dbReference type="NCBI Taxonomy" id="1203554"/>
    <lineage>
        <taxon>Bacteria</taxon>
        <taxon>Pseudomonadati</taxon>
        <taxon>Pseudomonadota</taxon>
        <taxon>Betaproteobacteria</taxon>
        <taxon>Burkholderiales</taxon>
        <taxon>Sutterellaceae</taxon>
        <taxon>Sutterella</taxon>
    </lineage>
</organism>
<evidence type="ECO:0000256" key="9">
    <source>
        <dbReference type="PIRSR" id="PIRSR037215-2"/>
    </source>
</evidence>
<evidence type="ECO:0000256" key="3">
    <source>
        <dbReference type="ARBA" id="ARBA00022723"/>
    </source>
</evidence>
<keyword evidence="4" id="KW-0378">Hydrolase</keyword>
<feature type="active site" evidence="8">
    <location>
        <position position="86"/>
    </location>
</feature>
<dbReference type="STRING" id="1203554.HMPREF1476_00136"/>
<dbReference type="InterPro" id="IPR010161">
    <property type="entry name" value="Peptidase_M20B"/>
</dbReference>
<proteinExistence type="inferred from homology"/>
<evidence type="ECO:0000256" key="4">
    <source>
        <dbReference type="ARBA" id="ARBA00022801"/>
    </source>
</evidence>
<feature type="binding site" evidence="9">
    <location>
        <position position="147"/>
    </location>
    <ligand>
        <name>Zn(2+)</name>
        <dbReference type="ChEBI" id="CHEBI:29105"/>
        <label>2</label>
    </ligand>
</feature>
<keyword evidence="12" id="KW-1185">Reference proteome</keyword>
<reference evidence="11 12" key="1">
    <citation type="submission" date="2013-04" db="EMBL/GenBank/DDBJ databases">
        <title>The Genome Sequence of Sutterella wadsworthensis HGA0223.</title>
        <authorList>
            <consortium name="The Broad Institute Genomics Platform"/>
            <person name="Earl A."/>
            <person name="Ward D."/>
            <person name="Feldgarden M."/>
            <person name="Gevers D."/>
            <person name="Schmidt T.M."/>
            <person name="Dover J."/>
            <person name="Dai D."/>
            <person name="Walker B."/>
            <person name="Young S."/>
            <person name="Zeng Q."/>
            <person name="Gargeya S."/>
            <person name="Fitzgerald M."/>
            <person name="Haas B."/>
            <person name="Abouelleil A."/>
            <person name="Allen A.W."/>
            <person name="Alvarado L."/>
            <person name="Arachchi H.M."/>
            <person name="Berlin A.M."/>
            <person name="Chapman S.B."/>
            <person name="Gainer-Dewar J."/>
            <person name="Goldberg J."/>
            <person name="Griggs A."/>
            <person name="Gujja S."/>
            <person name="Hansen M."/>
            <person name="Howarth C."/>
            <person name="Imamovic A."/>
            <person name="Ireland A."/>
            <person name="Larimer J."/>
            <person name="McCowan C."/>
            <person name="Murphy C."/>
            <person name="Pearson M."/>
            <person name="Poon T.W."/>
            <person name="Priest M."/>
            <person name="Roberts A."/>
            <person name="Saif S."/>
            <person name="Shea T."/>
            <person name="Sisk P."/>
            <person name="Sykes S."/>
            <person name="Wortman J."/>
            <person name="Nusbaum C."/>
            <person name="Birren B."/>
        </authorList>
    </citation>
    <scope>NUCLEOTIDE SEQUENCE [LARGE SCALE GENOMIC DNA]</scope>
    <source>
        <strain evidence="11 12">HGA0223</strain>
    </source>
</reference>
<dbReference type="PANTHER" id="PTHR42994">
    <property type="entry name" value="PEPTIDASE T"/>
    <property type="match status" value="1"/>
</dbReference>
<dbReference type="NCBIfam" id="NF003976">
    <property type="entry name" value="PRK05469.1"/>
    <property type="match status" value="1"/>
</dbReference>
<feature type="binding site" evidence="9">
    <location>
        <position position="204"/>
    </location>
    <ligand>
        <name>Zn(2+)</name>
        <dbReference type="ChEBI" id="CHEBI:29105"/>
        <label>1</label>
    </ligand>
</feature>
<dbReference type="GO" id="GO:0045148">
    <property type="term" value="F:tripeptide aminopeptidase activity"/>
    <property type="evidence" value="ECO:0007669"/>
    <property type="project" value="UniProtKB-UniRule"/>
</dbReference>
<dbReference type="InterPro" id="IPR001261">
    <property type="entry name" value="ArgE/DapE_CS"/>
</dbReference>
<feature type="active site" description="Proton acceptor" evidence="8">
    <location>
        <position position="180"/>
    </location>
</feature>
<keyword evidence="2" id="KW-0645">Protease</keyword>
<dbReference type="InterPro" id="IPR036264">
    <property type="entry name" value="Bact_exopeptidase_dim_dom"/>
</dbReference>